<dbReference type="InterPro" id="IPR024679">
    <property type="entry name" value="Ipi1_N"/>
</dbReference>
<dbReference type="Pfam" id="PF12333">
    <property type="entry name" value="Ipi1_N"/>
    <property type="match status" value="1"/>
</dbReference>
<keyword evidence="3" id="KW-1185">Reference proteome</keyword>
<feature type="domain" description="Pre-rRNA-processing protein Ipi1 N-terminal" evidence="1">
    <location>
        <begin position="88"/>
        <end position="156"/>
    </location>
</feature>
<proteinExistence type="predicted"/>
<comment type="caution">
    <text evidence="2">The sequence shown here is derived from an EMBL/GenBank/DDBJ whole genome shotgun (WGS) entry which is preliminary data.</text>
</comment>
<dbReference type="InterPro" id="IPR016024">
    <property type="entry name" value="ARM-type_fold"/>
</dbReference>
<organism evidence="2 3">
    <name type="scientific">Acrasis kona</name>
    <dbReference type="NCBI Taxonomy" id="1008807"/>
    <lineage>
        <taxon>Eukaryota</taxon>
        <taxon>Discoba</taxon>
        <taxon>Heterolobosea</taxon>
        <taxon>Tetramitia</taxon>
        <taxon>Eutetramitia</taxon>
        <taxon>Acrasidae</taxon>
        <taxon>Acrasis</taxon>
    </lineage>
</organism>
<dbReference type="EMBL" id="JAOPGA020001083">
    <property type="protein sequence ID" value="KAL0484917.1"/>
    <property type="molecule type" value="Genomic_DNA"/>
</dbReference>
<evidence type="ECO:0000259" key="1">
    <source>
        <dbReference type="Pfam" id="PF12333"/>
    </source>
</evidence>
<dbReference type="SUPFAM" id="SSF48371">
    <property type="entry name" value="ARM repeat"/>
    <property type="match status" value="1"/>
</dbReference>
<accession>A0AAW2Z6S5</accession>
<name>A0AAW2Z6S5_9EUKA</name>
<dbReference type="InterPro" id="IPR011989">
    <property type="entry name" value="ARM-like"/>
</dbReference>
<evidence type="ECO:0000313" key="3">
    <source>
        <dbReference type="Proteomes" id="UP001431209"/>
    </source>
</evidence>
<dbReference type="AlphaFoldDB" id="A0AAW2Z6S5"/>
<gene>
    <name evidence="2" type="ORF">AKO1_011783</name>
</gene>
<protein>
    <recommendedName>
        <fullName evidence="1">Pre-rRNA-processing protein Ipi1 N-terminal domain-containing protein</fullName>
    </recommendedName>
</protein>
<sequence length="789" mass="89498">MLDGEYVTTRNLSLNDLVGQLRHYNVSVAKDAVRGVKELLTLHPIILRSGLNKVMKEILPCMMDYDLGVRTELQSLLEYIFTETPTNLMSPFIALTMAFISTGLTHFVPDIRRTAMGCLESLITNLPFDSAQFSNKVLPNLINVFTLSRAGNANKGIKYRTTQEQIVRLLDQYLGVLFYYNKLHIPIQEAHCHTHQYNKRSKDAAALDFKSERPVDFPTVTNSLHSSQKSACNMLQKILQRKKATALSQSADLLNIASSQHAPVGESKEAGLDDVFGYRGTESIFKSDIRWTLEDDQSLSKLFQHLLKHLVGVWVEYLGDHAEKKYIQSSKELETIKHILCIIYKVLYAYEQISEVDNLLKDLLKALPYLSQQIPLVMSSTHTSSQLNATNAYLVGVFSFVIGQEGTEPAVRALSDMLSRDDIDVSAVEFGILIGAFHRCKDKLPKKVYPVVWKNMMQTVLFGREKQNLSMQYFARDCEFVIDDDVLSWARELSAVMARDPIMCGHILDVMLMLSKKSDFKSSLQSTIQPNLIKLFYNASANQFGPFIKLQKQDQIKALQLLSQMESITQETSKALSKVCCDKKVVNMEIIIHTIELLRFHYRSRRNVQDSTASQLSFLITVLCSHREKVLPDVLVSLRTLRCSLEMLWSILKVMFSGKLMDKTKTVLLRLVCVTMEWSTHQESVKQLEQALVNHLRYAITNVDVAALDVVDDLLNVDTGLMNGLITNMMSGDQDKSFVVDALMHFVQSNKINGELVDQNKKNILGAVQALRSSSMEEWKLRTIEQRLL</sequence>
<dbReference type="Proteomes" id="UP001431209">
    <property type="component" value="Unassembled WGS sequence"/>
</dbReference>
<reference evidence="2 3" key="1">
    <citation type="submission" date="2024-03" db="EMBL/GenBank/DDBJ databases">
        <title>The Acrasis kona genome and developmental transcriptomes reveal deep origins of eukaryotic multicellular pathways.</title>
        <authorList>
            <person name="Sheikh S."/>
            <person name="Fu C.-J."/>
            <person name="Brown M.W."/>
            <person name="Baldauf S.L."/>
        </authorList>
    </citation>
    <scope>NUCLEOTIDE SEQUENCE [LARGE SCALE GENOMIC DNA]</scope>
    <source>
        <strain evidence="2 3">ATCC MYA-3509</strain>
    </source>
</reference>
<dbReference type="Gene3D" id="1.25.10.10">
    <property type="entry name" value="Leucine-rich Repeat Variant"/>
    <property type="match status" value="1"/>
</dbReference>
<evidence type="ECO:0000313" key="2">
    <source>
        <dbReference type="EMBL" id="KAL0484917.1"/>
    </source>
</evidence>